<comment type="caution">
    <text evidence="16">The sequence shown here is derived from an EMBL/GenBank/DDBJ whole genome shotgun (WGS) entry which is preliminary data.</text>
</comment>
<evidence type="ECO:0000256" key="10">
    <source>
        <dbReference type="ARBA" id="ARBA00022490"/>
    </source>
</evidence>
<keyword evidence="13" id="KW-0106">Calcium</keyword>
<evidence type="ECO:0000256" key="14">
    <source>
        <dbReference type="ARBA" id="ARBA00032464"/>
    </source>
</evidence>
<gene>
    <name evidence="16" type="ORF">ACFFGT_02140</name>
</gene>
<evidence type="ECO:0000256" key="1">
    <source>
        <dbReference type="ARBA" id="ARBA00001589"/>
    </source>
</evidence>
<evidence type="ECO:0000259" key="15">
    <source>
        <dbReference type="Pfam" id="PF08450"/>
    </source>
</evidence>
<evidence type="ECO:0000256" key="11">
    <source>
        <dbReference type="ARBA" id="ARBA00022723"/>
    </source>
</evidence>
<comment type="cofactor">
    <cofactor evidence="2">
        <name>Ca(2+)</name>
        <dbReference type="ChEBI" id="CHEBI:29108"/>
    </cofactor>
</comment>
<dbReference type="PANTHER" id="PTHR10907:SF47">
    <property type="entry name" value="REGUCALCIN"/>
    <property type="match status" value="1"/>
</dbReference>
<proteinExistence type="inferred from homology"/>
<evidence type="ECO:0000256" key="12">
    <source>
        <dbReference type="ARBA" id="ARBA00022801"/>
    </source>
</evidence>
<evidence type="ECO:0000256" key="5">
    <source>
        <dbReference type="ARBA" id="ARBA00001947"/>
    </source>
</evidence>
<dbReference type="InterPro" id="IPR013658">
    <property type="entry name" value="SGL"/>
</dbReference>
<dbReference type="Gene3D" id="2.120.10.30">
    <property type="entry name" value="TolB, C-terminal domain"/>
    <property type="match status" value="1"/>
</dbReference>
<comment type="catalytic activity">
    <reaction evidence="1">
        <text>D-glucono-1,5-lactone + H2O = D-gluconate + H(+)</text>
        <dbReference type="Rhea" id="RHEA:10440"/>
        <dbReference type="ChEBI" id="CHEBI:15377"/>
        <dbReference type="ChEBI" id="CHEBI:15378"/>
        <dbReference type="ChEBI" id="CHEBI:16217"/>
        <dbReference type="ChEBI" id="CHEBI:18391"/>
        <dbReference type="EC" id="3.1.1.17"/>
    </reaction>
</comment>
<comment type="cofactor">
    <cofactor evidence="4">
        <name>Mg(2+)</name>
        <dbReference type="ChEBI" id="CHEBI:18420"/>
    </cofactor>
</comment>
<evidence type="ECO:0000256" key="9">
    <source>
        <dbReference type="ARBA" id="ARBA00016808"/>
    </source>
</evidence>
<dbReference type="EMBL" id="JBHLTS010000004">
    <property type="protein sequence ID" value="MFC0512973.1"/>
    <property type="molecule type" value="Genomic_DNA"/>
</dbReference>
<dbReference type="InterPro" id="IPR011042">
    <property type="entry name" value="6-blade_b-propeller_TolB-like"/>
</dbReference>
<comment type="cofactor">
    <cofactor evidence="3">
        <name>Mn(2+)</name>
        <dbReference type="ChEBI" id="CHEBI:29035"/>
    </cofactor>
</comment>
<dbReference type="InterPro" id="IPR008367">
    <property type="entry name" value="Regucalcin"/>
</dbReference>
<evidence type="ECO:0000256" key="7">
    <source>
        <dbReference type="ARBA" id="ARBA00008853"/>
    </source>
</evidence>
<reference evidence="16 17" key="1">
    <citation type="submission" date="2024-09" db="EMBL/GenBank/DDBJ databases">
        <authorList>
            <person name="Sun Q."/>
            <person name="Mori K."/>
        </authorList>
    </citation>
    <scope>NUCLEOTIDE SEQUENCE [LARGE SCALE GENOMIC DNA]</scope>
    <source>
        <strain evidence="16 17">NCAIM B.02415</strain>
    </source>
</reference>
<protein>
    <recommendedName>
        <fullName evidence="9">Regucalcin</fullName>
        <ecNumber evidence="8">3.1.1.17</ecNumber>
    </recommendedName>
    <alternativeName>
        <fullName evidence="14">Gluconolactonase</fullName>
    </alternativeName>
</protein>
<comment type="similarity">
    <text evidence="7">Belongs to the SMP-30/CGR1 family.</text>
</comment>
<evidence type="ECO:0000256" key="13">
    <source>
        <dbReference type="ARBA" id="ARBA00022837"/>
    </source>
</evidence>
<comment type="subcellular location">
    <subcellularLocation>
        <location evidence="6">Cytoplasm</location>
    </subcellularLocation>
</comment>
<sequence length="289" mass="32151">MVKLASEQKCLLGEGPVWDARNQVICWIDILKGKVYELDPVTGFLKTITTNRVLGAISVCEDGHFVGAFQDGFGFIDRETGLVNIASDPERHLPGNRFNDGKCDPSGRFWAGTMSLTEAPSAGTVYMVGQGLSMSRKIEGTTISNGMAWSPDQRVFYFIDSTTRRVVSYNYDHSGAISDKRTVIEFSQRDGFPDGMTIDREGMLWIAHWDGWQVSRWDPETGKKLLSVSLPVSKVTSCTFGGENLQDLYITTARKDLSAEELNKQPLAGSLFVWKNSGYKGMPAFEYKK</sequence>
<dbReference type="PRINTS" id="PR01790">
    <property type="entry name" value="SMP30FAMILY"/>
</dbReference>
<evidence type="ECO:0000256" key="3">
    <source>
        <dbReference type="ARBA" id="ARBA00001936"/>
    </source>
</evidence>
<evidence type="ECO:0000313" key="16">
    <source>
        <dbReference type="EMBL" id="MFC0512973.1"/>
    </source>
</evidence>
<evidence type="ECO:0000313" key="17">
    <source>
        <dbReference type="Proteomes" id="UP001589828"/>
    </source>
</evidence>
<keyword evidence="12 16" id="KW-0378">Hydrolase</keyword>
<organism evidence="16 17">
    <name type="scientific">Mucilaginibacter angelicae</name>
    <dbReference type="NCBI Taxonomy" id="869718"/>
    <lineage>
        <taxon>Bacteria</taxon>
        <taxon>Pseudomonadati</taxon>
        <taxon>Bacteroidota</taxon>
        <taxon>Sphingobacteriia</taxon>
        <taxon>Sphingobacteriales</taxon>
        <taxon>Sphingobacteriaceae</taxon>
        <taxon>Mucilaginibacter</taxon>
    </lineage>
</organism>
<keyword evidence="11" id="KW-0479">Metal-binding</keyword>
<evidence type="ECO:0000256" key="2">
    <source>
        <dbReference type="ARBA" id="ARBA00001913"/>
    </source>
</evidence>
<evidence type="ECO:0000256" key="4">
    <source>
        <dbReference type="ARBA" id="ARBA00001946"/>
    </source>
</evidence>
<keyword evidence="10" id="KW-0963">Cytoplasm</keyword>
<dbReference type="Proteomes" id="UP001589828">
    <property type="component" value="Unassembled WGS sequence"/>
</dbReference>
<keyword evidence="17" id="KW-1185">Reference proteome</keyword>
<dbReference type="InterPro" id="IPR005511">
    <property type="entry name" value="SMP-30"/>
</dbReference>
<accession>A0ABV6KZS3</accession>
<dbReference type="SUPFAM" id="SSF63829">
    <property type="entry name" value="Calcium-dependent phosphotriesterase"/>
    <property type="match status" value="1"/>
</dbReference>
<dbReference type="PANTHER" id="PTHR10907">
    <property type="entry name" value="REGUCALCIN"/>
    <property type="match status" value="1"/>
</dbReference>
<dbReference type="PRINTS" id="PR01791">
    <property type="entry name" value="REGUCALCIN"/>
</dbReference>
<dbReference type="RefSeq" id="WP_377020848.1">
    <property type="nucleotide sequence ID" value="NZ_JBHLTS010000004.1"/>
</dbReference>
<dbReference type="EC" id="3.1.1.17" evidence="8"/>
<comment type="cofactor">
    <cofactor evidence="5">
        <name>Zn(2+)</name>
        <dbReference type="ChEBI" id="CHEBI:29105"/>
    </cofactor>
</comment>
<dbReference type="GO" id="GO:0016787">
    <property type="term" value="F:hydrolase activity"/>
    <property type="evidence" value="ECO:0007669"/>
    <property type="project" value="UniProtKB-KW"/>
</dbReference>
<dbReference type="Pfam" id="PF08450">
    <property type="entry name" value="SGL"/>
    <property type="match status" value="1"/>
</dbReference>
<evidence type="ECO:0000256" key="6">
    <source>
        <dbReference type="ARBA" id="ARBA00004496"/>
    </source>
</evidence>
<evidence type="ECO:0000256" key="8">
    <source>
        <dbReference type="ARBA" id="ARBA00013227"/>
    </source>
</evidence>
<name>A0ABV6KZS3_9SPHI</name>
<feature type="domain" description="SMP-30/Gluconolactonase/LRE-like region" evidence="15">
    <location>
        <begin position="12"/>
        <end position="254"/>
    </location>
</feature>